<evidence type="ECO:0000313" key="2">
    <source>
        <dbReference type="Proteomes" id="UP000320055"/>
    </source>
</evidence>
<accession>A0A563VMB0</accession>
<organism evidence="1 2">
    <name type="scientific">Hyella patelloides LEGE 07179</name>
    <dbReference type="NCBI Taxonomy" id="945734"/>
    <lineage>
        <taxon>Bacteria</taxon>
        <taxon>Bacillati</taxon>
        <taxon>Cyanobacteriota</taxon>
        <taxon>Cyanophyceae</taxon>
        <taxon>Pleurocapsales</taxon>
        <taxon>Hyellaceae</taxon>
        <taxon>Hyella</taxon>
    </lineage>
</organism>
<gene>
    <name evidence="1" type="ORF">H1P_1550005</name>
</gene>
<dbReference type="EMBL" id="CAACVJ010000063">
    <property type="protein sequence ID" value="VEP12590.1"/>
    <property type="molecule type" value="Genomic_DNA"/>
</dbReference>
<keyword evidence="2" id="KW-1185">Reference proteome</keyword>
<reference evidence="1 2" key="1">
    <citation type="submission" date="2019-01" db="EMBL/GenBank/DDBJ databases">
        <authorList>
            <person name="Brito A."/>
        </authorList>
    </citation>
    <scope>NUCLEOTIDE SEQUENCE [LARGE SCALE GENOMIC DNA]</scope>
    <source>
        <strain evidence="1">1</strain>
    </source>
</reference>
<evidence type="ECO:0000313" key="1">
    <source>
        <dbReference type="EMBL" id="VEP12590.1"/>
    </source>
</evidence>
<proteinExistence type="predicted"/>
<dbReference type="Proteomes" id="UP000320055">
    <property type="component" value="Unassembled WGS sequence"/>
</dbReference>
<dbReference type="AlphaFoldDB" id="A0A563VMB0"/>
<protein>
    <submittedName>
        <fullName evidence="1">Uncharacterized protein</fullName>
    </submittedName>
</protein>
<sequence>MFKDTHFEETSIARLNLLYDRKHPRTQNREMSIIRNRNVRV</sequence>
<name>A0A563VMB0_9CYAN</name>